<proteinExistence type="predicted"/>
<evidence type="ECO:0000313" key="3">
    <source>
        <dbReference type="Proteomes" id="UP000836841"/>
    </source>
</evidence>
<gene>
    <name evidence="2" type="ORF">TAV2_LOCUS3060</name>
</gene>
<feature type="domain" description="F-box associated beta-propeller type 1" evidence="1">
    <location>
        <begin position="45"/>
        <end position="238"/>
    </location>
</feature>
<dbReference type="InterPro" id="IPR050796">
    <property type="entry name" value="SCF_F-box_component"/>
</dbReference>
<keyword evidence="3" id="KW-1185">Reference proteome</keyword>
<sequence>MVTFKEEKWNGLGVGNLLVSANGTVHASPPYLPIRAFGRFDGYKISNPCDGLICLYTFTRIINLVNPATTSRRRLPDPRPDGGVSHPILIGIGRENSACPRYKLVWFFESYDKGMCNTTRCMVFALDSNTWRNVDPPHDCRVHYDHPLIHLEGVMYCFAHSRWDLKLLAFDLHTETSQSFSITPDIGVSYFDKLIMRLLNHRLCIFKSFVDKDDLVLKIWGLDMNKRSWEVMYSIDLSCLPPEFKESRISPIETIHNYVIISN</sequence>
<accession>A0AAU9RB25</accession>
<name>A0AAU9RB25_THLAR</name>
<dbReference type="AlphaFoldDB" id="A0AAU9RB25"/>
<dbReference type="Pfam" id="PF07734">
    <property type="entry name" value="FBA_1"/>
    <property type="match status" value="1"/>
</dbReference>
<evidence type="ECO:0000259" key="1">
    <source>
        <dbReference type="Pfam" id="PF07734"/>
    </source>
</evidence>
<reference evidence="2 3" key="1">
    <citation type="submission" date="2022-03" db="EMBL/GenBank/DDBJ databases">
        <authorList>
            <person name="Nunn A."/>
            <person name="Chopra R."/>
            <person name="Nunn A."/>
            <person name="Contreras Garrido A."/>
        </authorList>
    </citation>
    <scope>NUCLEOTIDE SEQUENCE [LARGE SCALE GENOMIC DNA]</scope>
</reference>
<dbReference type="EMBL" id="OU466857">
    <property type="protein sequence ID" value="CAH2037652.1"/>
    <property type="molecule type" value="Genomic_DNA"/>
</dbReference>
<dbReference type="InterPro" id="IPR017451">
    <property type="entry name" value="F-box-assoc_interact_dom"/>
</dbReference>
<dbReference type="PANTHER" id="PTHR31672">
    <property type="entry name" value="BNACNNG10540D PROTEIN"/>
    <property type="match status" value="1"/>
</dbReference>
<protein>
    <recommendedName>
        <fullName evidence="1">F-box associated beta-propeller type 1 domain-containing protein</fullName>
    </recommendedName>
</protein>
<organism evidence="2 3">
    <name type="scientific">Thlaspi arvense</name>
    <name type="common">Field penny-cress</name>
    <dbReference type="NCBI Taxonomy" id="13288"/>
    <lineage>
        <taxon>Eukaryota</taxon>
        <taxon>Viridiplantae</taxon>
        <taxon>Streptophyta</taxon>
        <taxon>Embryophyta</taxon>
        <taxon>Tracheophyta</taxon>
        <taxon>Spermatophyta</taxon>
        <taxon>Magnoliopsida</taxon>
        <taxon>eudicotyledons</taxon>
        <taxon>Gunneridae</taxon>
        <taxon>Pentapetalae</taxon>
        <taxon>rosids</taxon>
        <taxon>malvids</taxon>
        <taxon>Brassicales</taxon>
        <taxon>Brassicaceae</taxon>
        <taxon>Thlaspideae</taxon>
        <taxon>Thlaspi</taxon>
    </lineage>
</organism>
<dbReference type="InterPro" id="IPR011043">
    <property type="entry name" value="Gal_Oxase/kelch_b-propeller"/>
</dbReference>
<feature type="non-terminal residue" evidence="2">
    <location>
        <position position="263"/>
    </location>
</feature>
<evidence type="ECO:0000313" key="2">
    <source>
        <dbReference type="EMBL" id="CAH2037652.1"/>
    </source>
</evidence>
<dbReference type="InterPro" id="IPR006527">
    <property type="entry name" value="F-box-assoc_dom_typ1"/>
</dbReference>
<dbReference type="SUPFAM" id="SSF50965">
    <property type="entry name" value="Galactose oxidase, central domain"/>
    <property type="match status" value="1"/>
</dbReference>
<dbReference type="Proteomes" id="UP000836841">
    <property type="component" value="Chromosome 1"/>
</dbReference>
<dbReference type="NCBIfam" id="TIGR01640">
    <property type="entry name" value="F_box_assoc_1"/>
    <property type="match status" value="1"/>
</dbReference>
<dbReference type="PANTHER" id="PTHR31672:SF13">
    <property type="entry name" value="F-BOX PROTEIN CPR30-LIKE"/>
    <property type="match status" value="1"/>
</dbReference>